<evidence type="ECO:0000256" key="9">
    <source>
        <dbReference type="ARBA" id="ARBA00022792"/>
    </source>
</evidence>
<dbReference type="PRINTS" id="PR01436">
    <property type="entry name" value="NADHDHGNASE2"/>
</dbReference>
<evidence type="ECO:0000256" key="13">
    <source>
        <dbReference type="ARBA" id="ARBA00023027"/>
    </source>
</evidence>
<keyword evidence="6" id="KW-0813">Transport</keyword>
<dbReference type="EC" id="7.1.1.2" evidence="4 18"/>
<feature type="domain" description="NADH:quinone oxidoreductase/Mrp antiporter transmembrane" evidence="20">
    <location>
        <begin position="17"/>
        <end position="280"/>
    </location>
</feature>
<name>A0A0B4N524_9INSE</name>
<dbReference type="GO" id="GO:0008137">
    <property type="term" value="F:NADH dehydrogenase (ubiquinone) activity"/>
    <property type="evidence" value="ECO:0007669"/>
    <property type="project" value="UniProtKB-EC"/>
</dbReference>
<evidence type="ECO:0000256" key="19">
    <source>
        <dbReference type="SAM" id="SignalP"/>
    </source>
</evidence>
<dbReference type="InterPro" id="IPR003917">
    <property type="entry name" value="NADH_UbQ_OxRdtase_chain2"/>
</dbReference>
<comment type="similarity">
    <text evidence="3 18">Belongs to the complex I subunit 2 family.</text>
</comment>
<evidence type="ECO:0000256" key="8">
    <source>
        <dbReference type="ARBA" id="ARBA00022692"/>
    </source>
</evidence>
<evidence type="ECO:0000259" key="20">
    <source>
        <dbReference type="Pfam" id="PF00361"/>
    </source>
</evidence>
<feature type="transmembrane region" description="Helical" evidence="18">
    <location>
        <begin position="51"/>
        <end position="73"/>
    </location>
</feature>
<evidence type="ECO:0000256" key="3">
    <source>
        <dbReference type="ARBA" id="ARBA00007012"/>
    </source>
</evidence>
<dbReference type="GO" id="GO:0005743">
    <property type="term" value="C:mitochondrial inner membrane"/>
    <property type="evidence" value="ECO:0007669"/>
    <property type="project" value="UniProtKB-SubCell"/>
</dbReference>
<comment type="catalytic activity">
    <reaction evidence="17 18">
        <text>a ubiquinone + NADH + 5 H(+)(in) = a ubiquinol + NAD(+) + 4 H(+)(out)</text>
        <dbReference type="Rhea" id="RHEA:29091"/>
        <dbReference type="Rhea" id="RHEA-COMP:9565"/>
        <dbReference type="Rhea" id="RHEA-COMP:9566"/>
        <dbReference type="ChEBI" id="CHEBI:15378"/>
        <dbReference type="ChEBI" id="CHEBI:16389"/>
        <dbReference type="ChEBI" id="CHEBI:17976"/>
        <dbReference type="ChEBI" id="CHEBI:57540"/>
        <dbReference type="ChEBI" id="CHEBI:57945"/>
        <dbReference type="EC" id="7.1.1.2"/>
    </reaction>
</comment>
<evidence type="ECO:0000256" key="2">
    <source>
        <dbReference type="ARBA" id="ARBA00004448"/>
    </source>
</evidence>
<keyword evidence="16 18" id="KW-0472">Membrane</keyword>
<evidence type="ECO:0000256" key="16">
    <source>
        <dbReference type="ARBA" id="ARBA00023136"/>
    </source>
</evidence>
<feature type="transmembrane region" description="Helical" evidence="18">
    <location>
        <begin position="20"/>
        <end position="39"/>
    </location>
</feature>
<evidence type="ECO:0000256" key="1">
    <source>
        <dbReference type="ARBA" id="ARBA00003257"/>
    </source>
</evidence>
<feature type="chain" id="PRO_5002107688" description="NADH-ubiquinone oxidoreductase chain 2" evidence="19">
    <location>
        <begin position="18"/>
        <end position="337"/>
    </location>
</feature>
<feature type="transmembrane region" description="Helical" evidence="18">
    <location>
        <begin position="103"/>
        <end position="122"/>
    </location>
</feature>
<evidence type="ECO:0000256" key="4">
    <source>
        <dbReference type="ARBA" id="ARBA00012944"/>
    </source>
</evidence>
<dbReference type="InterPro" id="IPR001750">
    <property type="entry name" value="ND/Mrp_TM"/>
</dbReference>
<protein>
    <recommendedName>
        <fullName evidence="5 18">NADH-ubiquinone oxidoreductase chain 2</fullName>
        <ecNumber evidence="4 18">7.1.1.2</ecNumber>
    </recommendedName>
</protein>
<organism evidence="21">
    <name type="scientific">Allopsontus sp. 1 JZ-2014</name>
    <dbReference type="NCBI Taxonomy" id="1529456"/>
    <lineage>
        <taxon>Eukaryota</taxon>
        <taxon>Metazoa</taxon>
        <taxon>Ecdysozoa</taxon>
        <taxon>Arthropoda</taxon>
        <taxon>Hexapoda</taxon>
        <taxon>Insecta</taxon>
        <taxon>Monocondylia</taxon>
        <taxon>Archaeognatha</taxon>
        <taxon>Machilidae</taxon>
        <taxon>Allopsontus</taxon>
    </lineage>
</organism>
<evidence type="ECO:0000256" key="11">
    <source>
        <dbReference type="ARBA" id="ARBA00022982"/>
    </source>
</evidence>
<keyword evidence="15 18" id="KW-0496">Mitochondrion</keyword>
<evidence type="ECO:0000256" key="7">
    <source>
        <dbReference type="ARBA" id="ARBA00022660"/>
    </source>
</evidence>
<feature type="transmembrane region" description="Helical" evidence="18">
    <location>
        <begin position="79"/>
        <end position="96"/>
    </location>
</feature>
<evidence type="ECO:0000256" key="17">
    <source>
        <dbReference type="ARBA" id="ARBA00049551"/>
    </source>
</evidence>
<dbReference type="Pfam" id="PF00361">
    <property type="entry name" value="Proton_antipo_M"/>
    <property type="match status" value="1"/>
</dbReference>
<keyword evidence="9 18" id="KW-0999">Mitochondrion inner membrane</keyword>
<feature type="signal peptide" evidence="19">
    <location>
        <begin position="1"/>
        <end position="17"/>
    </location>
</feature>
<geneLocation type="mitochondrion" evidence="21"/>
<comment type="subcellular location">
    <subcellularLocation>
        <location evidence="2 18">Mitochondrion inner membrane</location>
        <topology evidence="2 18">Multi-pass membrane protein</topology>
    </subcellularLocation>
</comment>
<accession>A0A0B4N524</accession>
<dbReference type="PANTHER" id="PTHR46552:SF1">
    <property type="entry name" value="NADH-UBIQUINONE OXIDOREDUCTASE CHAIN 2"/>
    <property type="match status" value="1"/>
</dbReference>
<evidence type="ECO:0000313" key="21">
    <source>
        <dbReference type="EMBL" id="AII41644.1"/>
    </source>
</evidence>
<dbReference type="EMBL" id="KJ754500">
    <property type="protein sequence ID" value="AII41644.1"/>
    <property type="molecule type" value="Genomic_DNA"/>
</dbReference>
<evidence type="ECO:0000256" key="18">
    <source>
        <dbReference type="RuleBase" id="RU003403"/>
    </source>
</evidence>
<feature type="transmembrane region" description="Helical" evidence="18">
    <location>
        <begin position="142"/>
        <end position="161"/>
    </location>
</feature>
<comment type="function">
    <text evidence="18">Core subunit of the mitochondrial membrane respiratory chain NADH dehydrogenase (Complex I) which catalyzes electron transfer from NADH through the respiratory chain, using ubiquinone as an electron acceptor. Essential for the catalytic activity and assembly of complex I.</text>
</comment>
<keyword evidence="10 18" id="KW-1278">Translocase</keyword>
<keyword evidence="11 18" id="KW-0249">Electron transport</keyword>
<feature type="transmembrane region" description="Helical" evidence="18">
    <location>
        <begin position="265"/>
        <end position="284"/>
    </location>
</feature>
<dbReference type="InterPro" id="IPR050175">
    <property type="entry name" value="Complex_I_Subunit_2"/>
</dbReference>
<gene>
    <name evidence="21" type="primary">ND2</name>
</gene>
<evidence type="ECO:0000256" key="15">
    <source>
        <dbReference type="ARBA" id="ARBA00023128"/>
    </source>
</evidence>
<evidence type="ECO:0000256" key="12">
    <source>
        <dbReference type="ARBA" id="ARBA00022989"/>
    </source>
</evidence>
<proteinExistence type="inferred from homology"/>
<feature type="transmembrane region" description="Helical" evidence="18">
    <location>
        <begin position="314"/>
        <end position="334"/>
    </location>
</feature>
<dbReference type="PANTHER" id="PTHR46552">
    <property type="entry name" value="NADH-UBIQUINONE OXIDOREDUCTASE CHAIN 2"/>
    <property type="match status" value="1"/>
</dbReference>
<keyword evidence="13 18" id="KW-0520">NAD</keyword>
<evidence type="ECO:0000256" key="14">
    <source>
        <dbReference type="ARBA" id="ARBA00023075"/>
    </source>
</evidence>
<keyword evidence="14 18" id="KW-0830">Ubiquinone</keyword>
<keyword evidence="7 18" id="KW-0679">Respiratory chain</keyword>
<reference evidence="21" key="1">
    <citation type="journal article" date="2015" name="PLoS ONE">
        <title>The complete mitochondrial genomes of three bristletails (insecta: archaeognatha): the paraphyly of machilidae and insights into archaeognathan phylogeny.</title>
        <authorList>
            <person name="Ma Y."/>
            <person name="He K."/>
            <person name="Yu P."/>
            <person name="Yu D."/>
            <person name="Cheng X."/>
            <person name="Zhang J."/>
        </authorList>
    </citation>
    <scope>NUCLEOTIDE SEQUENCE</scope>
</reference>
<dbReference type="GO" id="GO:0006120">
    <property type="term" value="P:mitochondrial electron transport, NADH to ubiquinone"/>
    <property type="evidence" value="ECO:0007669"/>
    <property type="project" value="InterPro"/>
</dbReference>
<dbReference type="AlphaFoldDB" id="A0A0B4N524"/>
<feature type="transmembrane region" description="Helical" evidence="18">
    <location>
        <begin position="190"/>
        <end position="213"/>
    </location>
</feature>
<keyword evidence="8 18" id="KW-0812">Transmembrane</keyword>
<keyword evidence="12 18" id="KW-1133">Transmembrane helix</keyword>
<evidence type="ECO:0000256" key="6">
    <source>
        <dbReference type="ARBA" id="ARBA00022448"/>
    </source>
</evidence>
<sequence>MLFFMILISSTLVSVSSTSWFGAWLGLEINLLSFIPILSNDMNQRSSEASLKYFLTQALGSITLISGVIMLFYSPMDPWPFQETAILSLMSSALLLKMGAAPFHFWFPVVMEGLTWMNGIILMTWQKLGPLALLSYNVSKTWSLIIASTILSSMVGALGGLNQSLLRKVMAFSSINHMGWIMAAMTCGEMLWLCYFIFYILLSSTIGLMFSSLNIFHINQIYDSFKTGKNIKLMLSFSFLSLGGLPPFTGFIPKWLVIQNLMINKMYMITLILIFMALLTLYYYSRIIYSGLTSLSFSKTWHFTNYLTLSSNNLSTLILSLTSTVGLPTALLLIPFL</sequence>
<evidence type="ECO:0000256" key="5">
    <source>
        <dbReference type="ARBA" id="ARBA00021008"/>
    </source>
</evidence>
<evidence type="ECO:0000256" key="10">
    <source>
        <dbReference type="ARBA" id="ARBA00022967"/>
    </source>
</evidence>
<feature type="transmembrane region" description="Helical" evidence="18">
    <location>
        <begin position="233"/>
        <end position="253"/>
    </location>
</feature>
<comment type="function">
    <text evidence="1">Core subunit of the mitochondrial membrane respiratory chain NADH dehydrogenase (Complex I) that is believed to belong to the minimal assembly required for catalysis. Complex I functions in the transfer of electrons from NADH to the respiratory chain. The immediate electron acceptor for the enzyme is believed to be ubiquinone.</text>
</comment>
<keyword evidence="19" id="KW-0732">Signal</keyword>